<keyword evidence="4 5" id="KW-0472">Membrane</keyword>
<dbReference type="OrthoDB" id="2130629at2759"/>
<feature type="transmembrane region" description="Helical" evidence="5">
    <location>
        <begin position="134"/>
        <end position="153"/>
    </location>
</feature>
<feature type="transmembrane region" description="Helical" evidence="5">
    <location>
        <begin position="165"/>
        <end position="185"/>
    </location>
</feature>
<dbReference type="RefSeq" id="XP_033393314.1">
    <property type="nucleotide sequence ID" value="XM_033536189.1"/>
</dbReference>
<dbReference type="PANTHER" id="PTHR42718">
    <property type="entry name" value="MAJOR FACILITATOR SUPERFAMILY MULTIDRUG TRANSPORTER MFSC"/>
    <property type="match status" value="1"/>
</dbReference>
<evidence type="ECO:0000259" key="6">
    <source>
        <dbReference type="PROSITE" id="PS50850"/>
    </source>
</evidence>
<keyword evidence="2 5" id="KW-0812">Transmembrane</keyword>
<sequence length="475" mass="50926">FRNRAFEIGFIISMSLTQVVAEFLISGFGVILPYLVEEFPDPSVSQLWPTSVMTLVVASLTLPCSRAVDMYGGYPFFLAGVLWLALWALLGGFARSEVFLVVARAMQGLAITAIQCGAFQLIGTTYPPGRKRNVVLGLYGACAPVGFFAGIGTSGLAVQFASWNVYFYTAAGASLFVAVLAYITVPTTAVARSSSAAEKGLSMDWLGTVTITPGLFLLAYAMAASSHVSGGWRSAEVLTTLLLGLALLGLALLVELRIAACPLLPARFFRIRSTLPFCVAGLFFYATFGTFLFYSTFYMRDIMHGSGLQTVLWYLPLAVGGFVVAAVGGSVLHALPNTYLLWFSGAAWTLAPLLLAFAPATSAPTRTIYWGFVFPAMICATLGLDLTYTISTVFFSTTQPARYQALAGAVASVLVNLGISFSLAFADIVESVEKNRGKGLLECYRAVFYYAGASAYVGFVVCLLWVRIPKADKDL</sequence>
<keyword evidence="8" id="KW-1185">Reference proteome</keyword>
<reference evidence="7" key="1">
    <citation type="journal article" date="2020" name="Stud. Mycol.">
        <title>101 Dothideomycetes genomes: a test case for predicting lifestyles and emergence of pathogens.</title>
        <authorList>
            <person name="Haridas S."/>
            <person name="Albert R."/>
            <person name="Binder M."/>
            <person name="Bloem J."/>
            <person name="Labutti K."/>
            <person name="Salamov A."/>
            <person name="Andreopoulos B."/>
            <person name="Baker S."/>
            <person name="Barry K."/>
            <person name="Bills G."/>
            <person name="Bluhm B."/>
            <person name="Cannon C."/>
            <person name="Castanera R."/>
            <person name="Culley D."/>
            <person name="Daum C."/>
            <person name="Ezra D."/>
            <person name="Gonzalez J."/>
            <person name="Henrissat B."/>
            <person name="Kuo A."/>
            <person name="Liang C."/>
            <person name="Lipzen A."/>
            <person name="Lutzoni F."/>
            <person name="Magnuson J."/>
            <person name="Mondo S."/>
            <person name="Nolan M."/>
            <person name="Ohm R."/>
            <person name="Pangilinan J."/>
            <person name="Park H.-J."/>
            <person name="Ramirez L."/>
            <person name="Alfaro M."/>
            <person name="Sun H."/>
            <person name="Tritt A."/>
            <person name="Yoshinaga Y."/>
            <person name="Zwiers L.-H."/>
            <person name="Turgeon B."/>
            <person name="Goodwin S."/>
            <person name="Spatafora J."/>
            <person name="Crous P."/>
            <person name="Grigoriev I."/>
        </authorList>
    </citation>
    <scope>NUCLEOTIDE SEQUENCE</scope>
    <source>
        <strain evidence="7">CBS 121167</strain>
    </source>
</reference>
<feature type="transmembrane region" description="Helical" evidence="5">
    <location>
        <begin position="406"/>
        <end position="426"/>
    </location>
</feature>
<dbReference type="Pfam" id="PF07690">
    <property type="entry name" value="MFS_1"/>
    <property type="match status" value="1"/>
</dbReference>
<dbReference type="GO" id="GO:0016020">
    <property type="term" value="C:membrane"/>
    <property type="evidence" value="ECO:0007669"/>
    <property type="project" value="UniProtKB-SubCell"/>
</dbReference>
<evidence type="ECO:0000256" key="3">
    <source>
        <dbReference type="ARBA" id="ARBA00022989"/>
    </source>
</evidence>
<dbReference type="GeneID" id="54293685"/>
<comment type="subcellular location">
    <subcellularLocation>
        <location evidence="1">Membrane</location>
        <topology evidence="1">Multi-pass membrane protein</topology>
    </subcellularLocation>
</comment>
<feature type="transmembrane region" description="Helical" evidence="5">
    <location>
        <begin position="368"/>
        <end position="394"/>
    </location>
</feature>
<dbReference type="Gene3D" id="1.20.1250.20">
    <property type="entry name" value="MFS general substrate transporter like domains"/>
    <property type="match status" value="2"/>
</dbReference>
<feature type="transmembrane region" description="Helical" evidence="5">
    <location>
        <begin position="205"/>
        <end position="223"/>
    </location>
</feature>
<feature type="transmembrane region" description="Helical" evidence="5">
    <location>
        <begin position="235"/>
        <end position="254"/>
    </location>
</feature>
<feature type="transmembrane region" description="Helical" evidence="5">
    <location>
        <begin position="275"/>
        <end position="299"/>
    </location>
</feature>
<keyword evidence="3 5" id="KW-1133">Transmembrane helix</keyword>
<feature type="non-terminal residue" evidence="7">
    <location>
        <position position="1"/>
    </location>
</feature>
<dbReference type="EMBL" id="ML995501">
    <property type="protein sequence ID" value="KAF2137599.1"/>
    <property type="molecule type" value="Genomic_DNA"/>
</dbReference>
<proteinExistence type="predicted"/>
<dbReference type="GO" id="GO:0022857">
    <property type="term" value="F:transmembrane transporter activity"/>
    <property type="evidence" value="ECO:0007669"/>
    <property type="project" value="InterPro"/>
</dbReference>
<evidence type="ECO:0000313" key="7">
    <source>
        <dbReference type="EMBL" id="KAF2137599.1"/>
    </source>
</evidence>
<feature type="transmembrane region" description="Helical" evidence="5">
    <location>
        <begin position="100"/>
        <end position="122"/>
    </location>
</feature>
<evidence type="ECO:0000256" key="2">
    <source>
        <dbReference type="ARBA" id="ARBA00022692"/>
    </source>
</evidence>
<evidence type="ECO:0000256" key="5">
    <source>
        <dbReference type="SAM" id="Phobius"/>
    </source>
</evidence>
<dbReference type="InterPro" id="IPR036259">
    <property type="entry name" value="MFS_trans_sf"/>
</dbReference>
<evidence type="ECO:0000313" key="8">
    <source>
        <dbReference type="Proteomes" id="UP000799438"/>
    </source>
</evidence>
<feature type="transmembrane region" description="Helical" evidence="5">
    <location>
        <begin position="339"/>
        <end position="362"/>
    </location>
</feature>
<dbReference type="Proteomes" id="UP000799438">
    <property type="component" value="Unassembled WGS sequence"/>
</dbReference>
<feature type="non-terminal residue" evidence="7">
    <location>
        <position position="475"/>
    </location>
</feature>
<feature type="transmembrane region" description="Helical" evidence="5">
    <location>
        <begin position="446"/>
        <end position="466"/>
    </location>
</feature>
<evidence type="ECO:0000256" key="4">
    <source>
        <dbReference type="ARBA" id="ARBA00023136"/>
    </source>
</evidence>
<evidence type="ECO:0000256" key="1">
    <source>
        <dbReference type="ARBA" id="ARBA00004141"/>
    </source>
</evidence>
<feature type="domain" description="Major facilitator superfamily (MFS) profile" evidence="6">
    <location>
        <begin position="10"/>
        <end position="470"/>
    </location>
</feature>
<dbReference type="InterPro" id="IPR020846">
    <property type="entry name" value="MFS_dom"/>
</dbReference>
<feature type="transmembrane region" description="Helical" evidence="5">
    <location>
        <begin position="311"/>
        <end position="332"/>
    </location>
</feature>
<dbReference type="AlphaFoldDB" id="A0A6A6B094"/>
<feature type="transmembrane region" description="Helical" evidence="5">
    <location>
        <begin position="76"/>
        <end position="94"/>
    </location>
</feature>
<name>A0A6A6B094_9PEZI</name>
<organism evidence="7 8">
    <name type="scientific">Aplosporella prunicola CBS 121167</name>
    <dbReference type="NCBI Taxonomy" id="1176127"/>
    <lineage>
        <taxon>Eukaryota</taxon>
        <taxon>Fungi</taxon>
        <taxon>Dikarya</taxon>
        <taxon>Ascomycota</taxon>
        <taxon>Pezizomycotina</taxon>
        <taxon>Dothideomycetes</taxon>
        <taxon>Dothideomycetes incertae sedis</taxon>
        <taxon>Botryosphaeriales</taxon>
        <taxon>Aplosporellaceae</taxon>
        <taxon>Aplosporella</taxon>
    </lineage>
</organism>
<dbReference type="SUPFAM" id="SSF103473">
    <property type="entry name" value="MFS general substrate transporter"/>
    <property type="match status" value="1"/>
</dbReference>
<dbReference type="PANTHER" id="PTHR42718:SF11">
    <property type="entry name" value="MAJOR FACILITATOR SUPERFAMILY (MFS) PROFILE DOMAIN-CONTAINING PROTEIN"/>
    <property type="match status" value="1"/>
</dbReference>
<accession>A0A6A6B094</accession>
<protein>
    <recommendedName>
        <fullName evidence="6">Major facilitator superfamily (MFS) profile domain-containing protein</fullName>
    </recommendedName>
</protein>
<dbReference type="PROSITE" id="PS50850">
    <property type="entry name" value="MFS"/>
    <property type="match status" value="1"/>
</dbReference>
<feature type="transmembrane region" description="Helical" evidence="5">
    <location>
        <begin position="12"/>
        <end position="35"/>
    </location>
</feature>
<gene>
    <name evidence="7" type="ORF">K452DRAFT_212044</name>
</gene>
<dbReference type="InterPro" id="IPR011701">
    <property type="entry name" value="MFS"/>
</dbReference>